<organism evidence="1 2">
    <name type="scientific">Pholiota conissans</name>
    <dbReference type="NCBI Taxonomy" id="109636"/>
    <lineage>
        <taxon>Eukaryota</taxon>
        <taxon>Fungi</taxon>
        <taxon>Dikarya</taxon>
        <taxon>Basidiomycota</taxon>
        <taxon>Agaricomycotina</taxon>
        <taxon>Agaricomycetes</taxon>
        <taxon>Agaricomycetidae</taxon>
        <taxon>Agaricales</taxon>
        <taxon>Agaricineae</taxon>
        <taxon>Strophariaceae</taxon>
        <taxon>Pholiota</taxon>
    </lineage>
</organism>
<proteinExistence type="predicted"/>
<dbReference type="EMBL" id="MU155176">
    <property type="protein sequence ID" value="KAF9481647.1"/>
    <property type="molecule type" value="Genomic_DNA"/>
</dbReference>
<reference evidence="1" key="1">
    <citation type="submission" date="2020-11" db="EMBL/GenBank/DDBJ databases">
        <authorList>
            <consortium name="DOE Joint Genome Institute"/>
            <person name="Ahrendt S."/>
            <person name="Riley R."/>
            <person name="Andreopoulos W."/>
            <person name="Labutti K."/>
            <person name="Pangilinan J."/>
            <person name="Ruiz-Duenas F.J."/>
            <person name="Barrasa J.M."/>
            <person name="Sanchez-Garcia M."/>
            <person name="Camarero S."/>
            <person name="Miyauchi S."/>
            <person name="Serrano A."/>
            <person name="Linde D."/>
            <person name="Babiker R."/>
            <person name="Drula E."/>
            <person name="Ayuso-Fernandez I."/>
            <person name="Pacheco R."/>
            <person name="Padilla G."/>
            <person name="Ferreira P."/>
            <person name="Barriuso J."/>
            <person name="Kellner H."/>
            <person name="Castanera R."/>
            <person name="Alfaro M."/>
            <person name="Ramirez L."/>
            <person name="Pisabarro A.G."/>
            <person name="Kuo A."/>
            <person name="Tritt A."/>
            <person name="Lipzen A."/>
            <person name="He G."/>
            <person name="Yan M."/>
            <person name="Ng V."/>
            <person name="Cullen D."/>
            <person name="Martin F."/>
            <person name="Rosso M.-N."/>
            <person name="Henrissat B."/>
            <person name="Hibbett D."/>
            <person name="Martinez A.T."/>
            <person name="Grigoriev I.V."/>
        </authorList>
    </citation>
    <scope>NUCLEOTIDE SEQUENCE</scope>
    <source>
        <strain evidence="1">CIRM-BRFM 674</strain>
    </source>
</reference>
<comment type="caution">
    <text evidence="1">The sequence shown here is derived from an EMBL/GenBank/DDBJ whole genome shotgun (WGS) entry which is preliminary data.</text>
</comment>
<name>A0A9P5Z503_9AGAR</name>
<dbReference type="OrthoDB" id="3103643at2759"/>
<dbReference type="AlphaFoldDB" id="A0A9P5Z503"/>
<accession>A0A9P5Z503</accession>
<gene>
    <name evidence="1" type="ORF">BDN70DRAFT_519304</name>
</gene>
<keyword evidence="2" id="KW-1185">Reference proteome</keyword>
<dbReference type="Proteomes" id="UP000807469">
    <property type="component" value="Unassembled WGS sequence"/>
</dbReference>
<evidence type="ECO:0000313" key="2">
    <source>
        <dbReference type="Proteomes" id="UP000807469"/>
    </source>
</evidence>
<protein>
    <submittedName>
        <fullName evidence="1">Uncharacterized protein</fullName>
    </submittedName>
</protein>
<evidence type="ECO:0000313" key="1">
    <source>
        <dbReference type="EMBL" id="KAF9481647.1"/>
    </source>
</evidence>
<sequence length="479" mass="55081">MDQFKPHLPIELTDSIINEVGSFPDKRARSEALSSFALASPTYRQQVNKLRFEKINIHSIEDIHAFSHLLRTDTWPQEDQTVRSCIRNVDVELLDDWDSLNVALNDGDMAFILQSLYRRYTRDKAPSLPFSFSWEAKVGRYNDNCFWSWKSLCSDVQSALKTLLLESCLTDLSIYSLSDIPNDFLHGSHIQQFHFTDITFDRRIGSDFCESTEGVLDSWHLKNVSTFITNHSTSPLHYIGNNLYSSSQLSAPGFSNLTTLILCICNDEEYKMTRALMERTTTLKRIAFSLPDSHELPGPLCFDHLELLEIVEVVIYNPLRPRAPDYLKFVHDIVDCLRPAIPLVRSLIFKFSIVSTNDQKTDYASIFGGHNFSAMDAWLAESLPPTVKTVEIHLSVAFSLDWDVDNFIEQFRREGGKYARRLFPRLAKSKTSRFSVQIDVTYAYHDIEQSHYSSSPGYRWKVFRGFVDYRGYPITPIAS</sequence>